<reference evidence="3 4" key="1">
    <citation type="submission" date="2016-07" db="EMBL/GenBank/DDBJ databases">
        <title>Pervasive Adenine N6-methylation of Active Genes in Fungi.</title>
        <authorList>
            <consortium name="DOE Joint Genome Institute"/>
            <person name="Mondo S.J."/>
            <person name="Dannebaum R.O."/>
            <person name="Kuo R.C."/>
            <person name="Labutti K."/>
            <person name="Haridas S."/>
            <person name="Kuo A."/>
            <person name="Salamov A."/>
            <person name="Ahrendt S.R."/>
            <person name="Lipzen A."/>
            <person name="Sullivan W."/>
            <person name="Andreopoulos W.B."/>
            <person name="Clum A."/>
            <person name="Lindquist E."/>
            <person name="Daum C."/>
            <person name="Ramamoorthy G.K."/>
            <person name="Gryganskyi A."/>
            <person name="Culley D."/>
            <person name="Magnuson J.K."/>
            <person name="James T.Y."/>
            <person name="O'Malley M.A."/>
            <person name="Stajich J.E."/>
            <person name="Spatafora J.W."/>
            <person name="Visel A."/>
            <person name="Grigoriev I.V."/>
        </authorList>
    </citation>
    <scope>NUCLEOTIDE SEQUENCE [LARGE SCALE GENOMIC DNA]</scope>
    <source>
        <strain evidence="3 4">12-1054</strain>
    </source>
</reference>
<protein>
    <submittedName>
        <fullName evidence="3">RXT2-like protein</fullName>
    </submittedName>
</protein>
<evidence type="ECO:0000259" key="2">
    <source>
        <dbReference type="Pfam" id="PF08595"/>
    </source>
</evidence>
<evidence type="ECO:0000256" key="1">
    <source>
        <dbReference type="SAM" id="MobiDB-lite"/>
    </source>
</evidence>
<dbReference type="OMA" id="EWLDHDN"/>
<evidence type="ECO:0000313" key="3">
    <source>
        <dbReference type="EMBL" id="ORY77800.1"/>
    </source>
</evidence>
<dbReference type="Pfam" id="PF08595">
    <property type="entry name" value="RXT2_N"/>
    <property type="match status" value="1"/>
</dbReference>
<dbReference type="RefSeq" id="XP_040723185.1">
    <property type="nucleotide sequence ID" value="XM_040867131.1"/>
</dbReference>
<dbReference type="EMBL" id="MCFI01000019">
    <property type="protein sequence ID" value="ORY77800.1"/>
    <property type="molecule type" value="Genomic_DNA"/>
</dbReference>
<dbReference type="Proteomes" id="UP000193685">
    <property type="component" value="Unassembled WGS sequence"/>
</dbReference>
<dbReference type="GeneID" id="63783730"/>
<feature type="region of interest" description="Disordered" evidence="1">
    <location>
        <begin position="1"/>
        <end position="28"/>
    </location>
</feature>
<dbReference type="PANTHER" id="PTHR28232">
    <property type="entry name" value="TRANSCRIPTIONAL REGULATORY PROTEIN RXT2"/>
    <property type="match status" value="1"/>
</dbReference>
<evidence type="ECO:0000313" key="4">
    <source>
        <dbReference type="Proteomes" id="UP000193685"/>
    </source>
</evidence>
<dbReference type="InterPro" id="IPR039602">
    <property type="entry name" value="Rxt2"/>
</dbReference>
<feature type="compositionally biased region" description="Basic and acidic residues" evidence="1">
    <location>
        <begin position="1"/>
        <end position="12"/>
    </location>
</feature>
<organism evidence="3 4">
    <name type="scientific">Protomyces lactucae-debilis</name>
    <dbReference type="NCBI Taxonomy" id="2754530"/>
    <lineage>
        <taxon>Eukaryota</taxon>
        <taxon>Fungi</taxon>
        <taxon>Dikarya</taxon>
        <taxon>Ascomycota</taxon>
        <taxon>Taphrinomycotina</taxon>
        <taxon>Taphrinomycetes</taxon>
        <taxon>Taphrinales</taxon>
        <taxon>Protomycetaceae</taxon>
        <taxon>Protomyces</taxon>
    </lineage>
</organism>
<dbReference type="OrthoDB" id="2405722at2759"/>
<keyword evidence="4" id="KW-1185">Reference proteome</keyword>
<dbReference type="AlphaFoldDB" id="A0A1Y2F1R2"/>
<feature type="non-terminal residue" evidence="3">
    <location>
        <position position="229"/>
    </location>
</feature>
<dbReference type="GO" id="GO:0005829">
    <property type="term" value="C:cytosol"/>
    <property type="evidence" value="ECO:0007669"/>
    <property type="project" value="TreeGrafter"/>
</dbReference>
<dbReference type="InterPro" id="IPR013904">
    <property type="entry name" value="RXT2_N"/>
</dbReference>
<proteinExistence type="predicted"/>
<dbReference type="GO" id="GO:0033698">
    <property type="term" value="C:Rpd3L complex"/>
    <property type="evidence" value="ECO:0007669"/>
    <property type="project" value="TreeGrafter"/>
</dbReference>
<name>A0A1Y2F1R2_PROLT</name>
<dbReference type="PANTHER" id="PTHR28232:SF1">
    <property type="entry name" value="TRANSCRIPTIONAL REGULATORY PROTEIN RXT2"/>
    <property type="match status" value="1"/>
</dbReference>
<sequence>RLKDRLDKHSDASDSDSSIHAQPHTNRFNKLKRKARYVARGKLDTGAGIHAESSATHAYGSKRRRVVAKSHTTPFTDPATSTGGGGGVVSAESDDEADAYHDIHLDQILAQVDEPADVVHHPQARAVFQRKALGVLSAQALRTLSTEHAHRVELARLLTAFLGDDAVLCPTYDRNLGLPPDSAEEARRLLQAALDRSEEYLRCMQKVRAGLLKADRYRGKIYGWCKDSD</sequence>
<feature type="non-terminal residue" evidence="3">
    <location>
        <position position="1"/>
    </location>
</feature>
<feature type="region of interest" description="Disordered" evidence="1">
    <location>
        <begin position="55"/>
        <end position="92"/>
    </location>
</feature>
<gene>
    <name evidence="3" type="ORF">BCR37DRAFT_334153</name>
</gene>
<feature type="domain" description="Transcriptional regulatory protein RXT2 N-terminal" evidence="2">
    <location>
        <begin position="25"/>
        <end position="164"/>
    </location>
</feature>
<comment type="caution">
    <text evidence="3">The sequence shown here is derived from an EMBL/GenBank/DDBJ whole genome shotgun (WGS) entry which is preliminary data.</text>
</comment>
<dbReference type="STRING" id="56484.A0A1Y2F1R2"/>
<accession>A0A1Y2F1R2</accession>